<proteinExistence type="predicted"/>
<reference evidence="4" key="1">
    <citation type="submission" date="2018-06" db="EMBL/GenBank/DDBJ databases">
        <authorList>
            <person name="Zhirakovskaya E."/>
        </authorList>
    </citation>
    <scope>NUCLEOTIDE SEQUENCE</scope>
</reference>
<dbReference type="AlphaFoldDB" id="A0A3B1BT74"/>
<gene>
    <name evidence="4" type="ORF">MNBD_IGNAVI01-1248</name>
</gene>
<dbReference type="InterPro" id="IPR033753">
    <property type="entry name" value="GCV_H/Fam206"/>
</dbReference>
<name>A0A3B1BT74_9ZZZZ</name>
<dbReference type="CDD" id="cd06848">
    <property type="entry name" value="GCS_H"/>
    <property type="match status" value="1"/>
</dbReference>
<dbReference type="Pfam" id="PF00072">
    <property type="entry name" value="Response_reg"/>
    <property type="match status" value="1"/>
</dbReference>
<dbReference type="Pfam" id="PF01597">
    <property type="entry name" value="GCV_H"/>
    <property type="match status" value="1"/>
</dbReference>
<keyword evidence="1" id="KW-0597">Phosphoprotein</keyword>
<evidence type="ECO:0000313" key="4">
    <source>
        <dbReference type="EMBL" id="VAX15054.1"/>
    </source>
</evidence>
<dbReference type="InterPro" id="IPR001789">
    <property type="entry name" value="Sig_transdc_resp-reg_receiver"/>
</dbReference>
<dbReference type="SUPFAM" id="SSF51230">
    <property type="entry name" value="Single hybrid motif"/>
    <property type="match status" value="1"/>
</dbReference>
<keyword evidence="2" id="KW-0902">Two-component regulatory system</keyword>
<sequence>MYDILIIDDESVINEAVTKIAKSEGYKIDSCTNAIDGLRKLHKETYKVTLCDIMMPEMNGFQLLNEVTSEGIDTCIIMITGFSTVENAVKSLHKGAIDFVPKPFTFDELISAISRGLEFYEIQKKIKETQLGNDDGEIIYVACPPKYLKLGNTSWMHLEYEGIAVIGITDLFLRTIKSLSSIDLLEVNDLIYQGNTCATLHTIDDMVHNVLAPIGGKIVERNERLAENFSLLEKDPYFEGWLYKIIPADFEYDMKYLTHCSTERV</sequence>
<dbReference type="SUPFAM" id="SSF52172">
    <property type="entry name" value="CheY-like"/>
    <property type="match status" value="1"/>
</dbReference>
<protein>
    <submittedName>
        <fullName evidence="4">Response regulator of zinc sigma-54-dependent two-component system</fullName>
    </submittedName>
</protein>
<dbReference type="Gene3D" id="3.40.50.2300">
    <property type="match status" value="1"/>
</dbReference>
<dbReference type="PANTHER" id="PTHR44591:SF14">
    <property type="entry name" value="PROTEIN PILG"/>
    <property type="match status" value="1"/>
</dbReference>
<dbReference type="PANTHER" id="PTHR44591">
    <property type="entry name" value="STRESS RESPONSE REGULATOR PROTEIN 1"/>
    <property type="match status" value="1"/>
</dbReference>
<evidence type="ECO:0000259" key="3">
    <source>
        <dbReference type="PROSITE" id="PS50110"/>
    </source>
</evidence>
<organism evidence="4">
    <name type="scientific">hydrothermal vent metagenome</name>
    <dbReference type="NCBI Taxonomy" id="652676"/>
    <lineage>
        <taxon>unclassified sequences</taxon>
        <taxon>metagenomes</taxon>
        <taxon>ecological metagenomes</taxon>
    </lineage>
</organism>
<dbReference type="InterPro" id="IPR050595">
    <property type="entry name" value="Bact_response_regulator"/>
</dbReference>
<dbReference type="PROSITE" id="PS50110">
    <property type="entry name" value="RESPONSE_REGULATORY"/>
    <property type="match status" value="1"/>
</dbReference>
<feature type="domain" description="Response regulatory" evidence="3">
    <location>
        <begin position="3"/>
        <end position="117"/>
    </location>
</feature>
<dbReference type="Gene3D" id="2.40.50.100">
    <property type="match status" value="1"/>
</dbReference>
<dbReference type="InterPro" id="IPR011053">
    <property type="entry name" value="Single_hybrid_motif"/>
</dbReference>
<dbReference type="InterPro" id="IPR011006">
    <property type="entry name" value="CheY-like_superfamily"/>
</dbReference>
<dbReference type="EMBL" id="UOGD01000004">
    <property type="protein sequence ID" value="VAX15054.1"/>
    <property type="molecule type" value="Genomic_DNA"/>
</dbReference>
<evidence type="ECO:0000256" key="2">
    <source>
        <dbReference type="ARBA" id="ARBA00023012"/>
    </source>
</evidence>
<accession>A0A3B1BT74</accession>
<dbReference type="GO" id="GO:0000160">
    <property type="term" value="P:phosphorelay signal transduction system"/>
    <property type="evidence" value="ECO:0007669"/>
    <property type="project" value="UniProtKB-KW"/>
</dbReference>
<evidence type="ECO:0000256" key="1">
    <source>
        <dbReference type="ARBA" id="ARBA00022553"/>
    </source>
</evidence>
<dbReference type="SMART" id="SM00448">
    <property type="entry name" value="REC"/>
    <property type="match status" value="1"/>
</dbReference>